<dbReference type="InterPro" id="IPR002765">
    <property type="entry name" value="UPF0145_YbjQ-like"/>
</dbReference>
<dbReference type="SUPFAM" id="SSF117782">
    <property type="entry name" value="YbjQ-like"/>
    <property type="match status" value="1"/>
</dbReference>
<dbReference type="AlphaFoldDB" id="A0A556QSM1"/>
<dbReference type="Proteomes" id="UP000315648">
    <property type="component" value="Unassembled WGS sequence"/>
</dbReference>
<dbReference type="Pfam" id="PF01906">
    <property type="entry name" value="YbjQ_1"/>
    <property type="match status" value="1"/>
</dbReference>
<keyword evidence="2" id="KW-0472">Membrane</keyword>
<dbReference type="OrthoDB" id="530049at2"/>
<accession>A0A556QSM1</accession>
<feature type="transmembrane region" description="Helical" evidence="2">
    <location>
        <begin position="12"/>
        <end position="31"/>
    </location>
</feature>
<keyword evidence="2" id="KW-1133">Transmembrane helix</keyword>
<keyword evidence="4" id="KW-1185">Reference proteome</keyword>
<dbReference type="Gene3D" id="3.30.110.70">
    <property type="entry name" value="Hypothetical protein apc22750. Chain B"/>
    <property type="match status" value="1"/>
</dbReference>
<proteinExistence type="inferred from homology"/>
<dbReference type="EMBL" id="VMBG01000001">
    <property type="protein sequence ID" value="TSJ79623.1"/>
    <property type="molecule type" value="Genomic_DNA"/>
</dbReference>
<evidence type="ECO:0000313" key="3">
    <source>
        <dbReference type="EMBL" id="TSJ79623.1"/>
    </source>
</evidence>
<dbReference type="PANTHER" id="PTHR34068:SF2">
    <property type="entry name" value="UPF0145 PROTEIN SCO3412"/>
    <property type="match status" value="1"/>
</dbReference>
<protein>
    <submittedName>
        <fullName evidence="3">YbjQ family protein</fullName>
    </submittedName>
</protein>
<organism evidence="3 4">
    <name type="scientific">Rariglobus hedericola</name>
    <dbReference type="NCBI Taxonomy" id="2597822"/>
    <lineage>
        <taxon>Bacteria</taxon>
        <taxon>Pseudomonadati</taxon>
        <taxon>Verrucomicrobiota</taxon>
        <taxon>Opitutia</taxon>
        <taxon>Opitutales</taxon>
        <taxon>Opitutaceae</taxon>
        <taxon>Rariglobus</taxon>
    </lineage>
</organism>
<reference evidence="3 4" key="1">
    <citation type="submission" date="2019-07" db="EMBL/GenBank/DDBJ databases">
        <title>Description of 53C-WASEF.</title>
        <authorList>
            <person name="Pitt A."/>
            <person name="Hahn M.W."/>
        </authorList>
    </citation>
    <scope>NUCLEOTIDE SEQUENCE [LARGE SCALE GENOMIC DNA]</scope>
    <source>
        <strain evidence="3 4">53C-WASEF</strain>
    </source>
</reference>
<dbReference type="InterPro" id="IPR035439">
    <property type="entry name" value="UPF0145_dom_sf"/>
</dbReference>
<gene>
    <name evidence="3" type="ORF">FPL22_10155</name>
</gene>
<name>A0A556QSM1_9BACT</name>
<evidence type="ECO:0000256" key="1">
    <source>
        <dbReference type="ARBA" id="ARBA00010751"/>
    </source>
</evidence>
<evidence type="ECO:0000313" key="4">
    <source>
        <dbReference type="Proteomes" id="UP000315648"/>
    </source>
</evidence>
<comment type="caution">
    <text evidence="3">The sequence shown here is derived from an EMBL/GenBank/DDBJ whole genome shotgun (WGS) entry which is preliminary data.</text>
</comment>
<evidence type="ECO:0000256" key="2">
    <source>
        <dbReference type="SAM" id="Phobius"/>
    </source>
</evidence>
<sequence>MNAENPETLVMVLTIAFYVSPFIFMVIMGLIGRSLEKTHFASIRTREAATAKLPVITSKHGDSTLRVVKAEMVTGSVVVSLDHFKRFLARLRMIFGGRVTSYETLLDRARREATLRLKESCAGADIVLNFRMETSTIANTKGKQGAGGVEVLVYGTAITYGGPIATPPPLVPVGS</sequence>
<comment type="similarity">
    <text evidence="1">Belongs to the UPF0145 family.</text>
</comment>
<dbReference type="RefSeq" id="WP_144230164.1">
    <property type="nucleotide sequence ID" value="NZ_CBCRVV010000012.1"/>
</dbReference>
<dbReference type="PANTHER" id="PTHR34068">
    <property type="entry name" value="UPF0145 PROTEIN YBJQ"/>
    <property type="match status" value="1"/>
</dbReference>
<keyword evidence="2" id="KW-0812">Transmembrane</keyword>